<accession>A0ABW0FL14</accession>
<evidence type="ECO:0000256" key="2">
    <source>
        <dbReference type="ARBA" id="ARBA00023002"/>
    </source>
</evidence>
<name>A0ABW0FL14_9MICO</name>
<gene>
    <name evidence="3" type="ORF">ACFPK8_17690</name>
</gene>
<dbReference type="PANTHER" id="PTHR24321">
    <property type="entry name" value="DEHYDROGENASES, SHORT CHAIN"/>
    <property type="match status" value="1"/>
</dbReference>
<sequence>MTLEGKRTLIIGGAGDGIGRAITRSFGAAGARIAIADLDTRSARAAAAEWEGRTLAIDVDVRSSDGLESMVHEAVAWLGGLDVVVTVVGGQVAFVPAVPLHEITDQDWDTIYELNLRYVARTLRLVIPEFLSQGSGGTVISIGSVTGSMAAPGQAAYGVMKAGLASLARTVAAEYSNKQIRMNVIAGGAIATGASGNTQGDDWVEAIPQGRFGNATEVASAALYLAGDESSYVTGQQLTVDGGVSVRGPFS</sequence>
<dbReference type="InterPro" id="IPR002347">
    <property type="entry name" value="SDR_fam"/>
</dbReference>
<reference evidence="4" key="1">
    <citation type="journal article" date="2019" name="Int. J. Syst. Evol. Microbiol.">
        <title>The Global Catalogue of Microorganisms (GCM) 10K type strain sequencing project: providing services to taxonomists for standard genome sequencing and annotation.</title>
        <authorList>
            <consortium name="The Broad Institute Genomics Platform"/>
            <consortium name="The Broad Institute Genome Sequencing Center for Infectious Disease"/>
            <person name="Wu L."/>
            <person name="Ma J."/>
        </authorList>
    </citation>
    <scope>NUCLEOTIDE SEQUENCE [LARGE SCALE GENOMIC DNA]</scope>
    <source>
        <strain evidence="4">CGMCC 1.16455</strain>
    </source>
</reference>
<comment type="similarity">
    <text evidence="1">Belongs to the short-chain dehydrogenases/reductases (SDR) family.</text>
</comment>
<dbReference type="GO" id="GO:0016491">
    <property type="term" value="F:oxidoreductase activity"/>
    <property type="evidence" value="ECO:0007669"/>
    <property type="project" value="UniProtKB-KW"/>
</dbReference>
<dbReference type="Pfam" id="PF13561">
    <property type="entry name" value="adh_short_C2"/>
    <property type="match status" value="1"/>
</dbReference>
<proteinExistence type="inferred from homology"/>
<keyword evidence="2 3" id="KW-0560">Oxidoreductase</keyword>
<organism evidence="3 4">
    <name type="scientific">Brachybacterium tyrofermentans</name>
    <dbReference type="NCBI Taxonomy" id="47848"/>
    <lineage>
        <taxon>Bacteria</taxon>
        <taxon>Bacillati</taxon>
        <taxon>Actinomycetota</taxon>
        <taxon>Actinomycetes</taxon>
        <taxon>Micrococcales</taxon>
        <taxon>Dermabacteraceae</taxon>
        <taxon>Brachybacterium</taxon>
    </lineage>
</organism>
<dbReference type="SUPFAM" id="SSF51735">
    <property type="entry name" value="NAD(P)-binding Rossmann-fold domains"/>
    <property type="match status" value="1"/>
</dbReference>
<evidence type="ECO:0000313" key="3">
    <source>
        <dbReference type="EMBL" id="MFC5299353.1"/>
    </source>
</evidence>
<keyword evidence="4" id="KW-1185">Reference proteome</keyword>
<dbReference type="EMBL" id="JBHSLN010000087">
    <property type="protein sequence ID" value="MFC5299353.1"/>
    <property type="molecule type" value="Genomic_DNA"/>
</dbReference>
<dbReference type="PRINTS" id="PR00081">
    <property type="entry name" value="GDHRDH"/>
</dbReference>
<dbReference type="Gene3D" id="3.40.50.720">
    <property type="entry name" value="NAD(P)-binding Rossmann-like Domain"/>
    <property type="match status" value="1"/>
</dbReference>
<comment type="caution">
    <text evidence="3">The sequence shown here is derived from an EMBL/GenBank/DDBJ whole genome shotgun (WGS) entry which is preliminary data.</text>
</comment>
<dbReference type="GeneID" id="303297006"/>
<dbReference type="EC" id="1.1.1.-" evidence="3"/>
<evidence type="ECO:0000313" key="4">
    <source>
        <dbReference type="Proteomes" id="UP001595937"/>
    </source>
</evidence>
<dbReference type="RefSeq" id="WP_193119240.1">
    <property type="nucleotide sequence ID" value="NZ_BAAAIR010000033.1"/>
</dbReference>
<evidence type="ECO:0000256" key="1">
    <source>
        <dbReference type="ARBA" id="ARBA00006484"/>
    </source>
</evidence>
<dbReference type="Proteomes" id="UP001595937">
    <property type="component" value="Unassembled WGS sequence"/>
</dbReference>
<dbReference type="InterPro" id="IPR036291">
    <property type="entry name" value="NAD(P)-bd_dom_sf"/>
</dbReference>
<protein>
    <submittedName>
        <fullName evidence="3">SDR family NAD(P)-dependent oxidoreductase</fullName>
        <ecNumber evidence="3">1.1.1.-</ecNumber>
    </submittedName>
</protein>
<dbReference type="PANTHER" id="PTHR24321:SF14">
    <property type="entry name" value="SHORT-CHAIN TYPE DEHYDROGENASE_REDUCTASE BLR2146-RELATED"/>
    <property type="match status" value="1"/>
</dbReference>